<keyword evidence="2" id="KW-1185">Reference proteome</keyword>
<evidence type="ECO:0000313" key="2">
    <source>
        <dbReference type="Proteomes" id="UP000265916"/>
    </source>
</evidence>
<gene>
    <name evidence="1" type="ORF">CKF58_06105</name>
</gene>
<sequence length="264" mass="31957">MAYSQHYIINKVLEYRSIVDYIDVLELAILHNETDANKIWSMIKCPAPINLLFDYNKKYKGQIGEHIIRTEQYFYMLLFARLMRETTLTLGKLRRAYETLVKWSRTRNFVLGNTHFFDYKKNAYNFRALRFFKLNLGKQMHPTIDFKSCRELVQYFEINPNNLVKLFSHYHQYNLHVPVPSKAAFRAIFSAIKTIIKEYEDKPDKFWLYEQGERIYKLTGRSDCEEYVTKHMTNFYFSLEYLIANCKDENYRAHYFPRFKKKPL</sequence>
<reference evidence="1 2" key="1">
    <citation type="submission" date="2017-08" db="EMBL/GenBank/DDBJ databases">
        <title>Reclassification of Bisgaard taxon 37 and 44.</title>
        <authorList>
            <person name="Christensen H."/>
        </authorList>
    </citation>
    <scope>NUCLEOTIDE SEQUENCE [LARGE SCALE GENOMIC DNA]</scope>
    <source>
        <strain evidence="1 2">111</strain>
    </source>
</reference>
<dbReference type="AlphaFoldDB" id="A0A3A1YGL2"/>
<organism evidence="1 2">
    <name type="scientific">Psittacicella hinzii</name>
    <dbReference type="NCBI Taxonomy" id="2028575"/>
    <lineage>
        <taxon>Bacteria</taxon>
        <taxon>Pseudomonadati</taxon>
        <taxon>Pseudomonadota</taxon>
        <taxon>Gammaproteobacteria</taxon>
        <taxon>Pasteurellales</taxon>
        <taxon>Psittacicellaceae</taxon>
        <taxon>Psittacicella</taxon>
    </lineage>
</organism>
<protein>
    <submittedName>
        <fullName evidence="1">Uncharacterized protein</fullName>
    </submittedName>
</protein>
<name>A0A3A1YGL2_9GAMM</name>
<comment type="caution">
    <text evidence="1">The sequence shown here is derived from an EMBL/GenBank/DDBJ whole genome shotgun (WGS) entry which is preliminary data.</text>
</comment>
<accession>A0A3A1YGL2</accession>
<evidence type="ECO:0000313" key="1">
    <source>
        <dbReference type="EMBL" id="RIY36210.1"/>
    </source>
</evidence>
<dbReference type="RefSeq" id="WP_119532011.1">
    <property type="nucleotide sequence ID" value="NZ_JBHSSP010000028.1"/>
</dbReference>
<proteinExistence type="predicted"/>
<dbReference type="Proteomes" id="UP000265916">
    <property type="component" value="Unassembled WGS sequence"/>
</dbReference>
<dbReference type="EMBL" id="NRJG01000112">
    <property type="protein sequence ID" value="RIY36210.1"/>
    <property type="molecule type" value="Genomic_DNA"/>
</dbReference>